<keyword evidence="4" id="KW-1185">Reference proteome</keyword>
<evidence type="ECO:0000259" key="2">
    <source>
        <dbReference type="Pfam" id="PF00144"/>
    </source>
</evidence>
<keyword evidence="1" id="KW-1133">Transmembrane helix</keyword>
<dbReference type="VEuPathDB" id="TriTrypDB:BSAL_36680"/>
<proteinExistence type="predicted"/>
<feature type="transmembrane region" description="Helical" evidence="1">
    <location>
        <begin position="526"/>
        <end position="549"/>
    </location>
</feature>
<dbReference type="InterPro" id="IPR050789">
    <property type="entry name" value="Diverse_Enzym_Activities"/>
</dbReference>
<dbReference type="Proteomes" id="UP000051952">
    <property type="component" value="Unassembled WGS sequence"/>
</dbReference>
<dbReference type="AlphaFoldDB" id="A0A0S4JQ75"/>
<evidence type="ECO:0000256" key="1">
    <source>
        <dbReference type="SAM" id="Phobius"/>
    </source>
</evidence>
<dbReference type="SUPFAM" id="SSF56601">
    <property type="entry name" value="beta-lactamase/transpeptidase-like"/>
    <property type="match status" value="1"/>
</dbReference>
<sequence>MEHTVTIMRWCEWVYIHRLYTKFFFILFLFAALWHYLQSLNAASCRCFGLFAEGVADRINMLRMLHALLCALVLLCAVSGVVSDVTDLQSYYTYLRSLDSTIFAGSALAMDTTGKLHTSSVVVGSGQYTTNVPMTESTSFPINGVSESYVATMIINLVSLGTLPFSLNEVIPSGYLPRGVSDFFNPNFPLVRMTMQMLMQHTSSIDASADFLTYTQTKSAGSVVTLTAFCEAFFTTSSSTGGNTTKTSIWRTVQPGLASTYLYNPANIALLAYIANVAISSNSGLVVSSNKTAGAYVQELIFNPLGMSGSFVLSTSGAAPLSTNPVSSPVFTGNAIVQPLTSSGASGDDTNTLIHPAYLADYMYYSTSSDLGKYVRSLFLAASGSTTTFSSVGTQMQSSTVAISTVSGVPTGVIKQGLGVMYFDGAVMCAAAIASGVITSCPLTSSSTIYGNYGRGARSLVGYFCTTQASSTNPTCVVVQLNFFNIGASATKSYTYLLGYAAVALQSAIGSSVINGPSPSGSTTDSVYGVYVFIGVTAVFVFVMAASYAAEHIIQPAPIVATVPPHSLPIPQSYQQQYEENQKYYDDEVAPPMQHYGGGGGGFYDR</sequence>
<evidence type="ECO:0000313" key="3">
    <source>
        <dbReference type="EMBL" id="CUG92318.1"/>
    </source>
</evidence>
<dbReference type="InterPro" id="IPR001466">
    <property type="entry name" value="Beta-lactam-related"/>
</dbReference>
<keyword evidence="1" id="KW-0472">Membrane</keyword>
<feature type="transmembrane region" description="Helical" evidence="1">
    <location>
        <begin position="494"/>
        <end position="514"/>
    </location>
</feature>
<feature type="transmembrane region" description="Helical" evidence="1">
    <location>
        <begin position="66"/>
        <end position="86"/>
    </location>
</feature>
<feature type="domain" description="Beta-lactamase-related" evidence="2">
    <location>
        <begin position="113"/>
        <end position="463"/>
    </location>
</feature>
<keyword evidence="1" id="KW-0812">Transmembrane</keyword>
<accession>A0A0S4JQ75</accession>
<dbReference type="OrthoDB" id="264641at2759"/>
<evidence type="ECO:0000313" key="4">
    <source>
        <dbReference type="Proteomes" id="UP000051952"/>
    </source>
</evidence>
<dbReference type="Gene3D" id="3.40.710.10">
    <property type="entry name" value="DD-peptidase/beta-lactamase superfamily"/>
    <property type="match status" value="1"/>
</dbReference>
<protein>
    <submittedName>
        <fullName evidence="3">Beta lactamase-like protein, putative</fullName>
    </submittedName>
</protein>
<organism evidence="3 4">
    <name type="scientific">Bodo saltans</name>
    <name type="common">Flagellated protozoan</name>
    <dbReference type="NCBI Taxonomy" id="75058"/>
    <lineage>
        <taxon>Eukaryota</taxon>
        <taxon>Discoba</taxon>
        <taxon>Euglenozoa</taxon>
        <taxon>Kinetoplastea</taxon>
        <taxon>Metakinetoplastina</taxon>
        <taxon>Eubodonida</taxon>
        <taxon>Bodonidae</taxon>
        <taxon>Bodo</taxon>
    </lineage>
</organism>
<dbReference type="EMBL" id="CYKH01002031">
    <property type="protein sequence ID" value="CUG92318.1"/>
    <property type="molecule type" value="Genomic_DNA"/>
</dbReference>
<dbReference type="OMA" id="DYLIQPP"/>
<gene>
    <name evidence="3" type="ORF">BSAL_36680</name>
</gene>
<dbReference type="Pfam" id="PF00144">
    <property type="entry name" value="Beta-lactamase"/>
    <property type="match status" value="1"/>
</dbReference>
<reference evidence="4" key="1">
    <citation type="submission" date="2015-09" db="EMBL/GenBank/DDBJ databases">
        <authorList>
            <consortium name="Pathogen Informatics"/>
        </authorList>
    </citation>
    <scope>NUCLEOTIDE SEQUENCE [LARGE SCALE GENOMIC DNA]</scope>
    <source>
        <strain evidence="4">Lake Konstanz</strain>
    </source>
</reference>
<name>A0A0S4JQ75_BODSA</name>
<dbReference type="PANTHER" id="PTHR43283">
    <property type="entry name" value="BETA-LACTAMASE-RELATED"/>
    <property type="match status" value="1"/>
</dbReference>
<dbReference type="InterPro" id="IPR012338">
    <property type="entry name" value="Beta-lactam/transpept-like"/>
</dbReference>